<comment type="caution">
    <text evidence="9">The sequence shown here is derived from an EMBL/GenBank/DDBJ whole genome shotgun (WGS) entry which is preliminary data.</text>
</comment>
<dbReference type="InterPro" id="IPR015424">
    <property type="entry name" value="PyrdxlP-dep_Trfase"/>
</dbReference>
<feature type="region of interest" description="Disordered" evidence="8">
    <location>
        <begin position="1"/>
        <end position="20"/>
    </location>
</feature>
<dbReference type="PANTHER" id="PTHR11999:SF70">
    <property type="entry name" value="MIP05841P"/>
    <property type="match status" value="1"/>
</dbReference>
<dbReference type="Gene3D" id="3.90.1150.170">
    <property type="match status" value="1"/>
</dbReference>
<evidence type="ECO:0000256" key="7">
    <source>
        <dbReference type="RuleBase" id="RU000382"/>
    </source>
</evidence>
<dbReference type="InterPro" id="IPR010977">
    <property type="entry name" value="Aromatic_deC"/>
</dbReference>
<dbReference type="Gene3D" id="3.40.640.10">
    <property type="entry name" value="Type I PLP-dependent aspartate aminotransferase-like (Major domain)"/>
    <property type="match status" value="1"/>
</dbReference>
<reference evidence="9 10" key="1">
    <citation type="submission" date="2019-12" db="EMBL/GenBank/DDBJ databases">
        <title>Nocardia sp. nov. ET3-3 isolated from soil.</title>
        <authorList>
            <person name="Kanchanasin P."/>
            <person name="Tanasupawat S."/>
            <person name="Yuki M."/>
            <person name="Kudo T."/>
        </authorList>
    </citation>
    <scope>NUCLEOTIDE SEQUENCE [LARGE SCALE GENOMIC DNA]</scope>
    <source>
        <strain evidence="9 10">ET3-3</strain>
    </source>
</reference>
<comment type="cofactor">
    <cofactor evidence="1 6 7">
        <name>pyridoxal 5'-phosphate</name>
        <dbReference type="ChEBI" id="CHEBI:597326"/>
    </cofactor>
</comment>
<evidence type="ECO:0000256" key="5">
    <source>
        <dbReference type="ARBA" id="ARBA00023239"/>
    </source>
</evidence>
<dbReference type="AlphaFoldDB" id="A0A7K1UVH1"/>
<feature type="modified residue" description="N6-(pyridoxal phosphate)lysine" evidence="6">
    <location>
        <position position="321"/>
    </location>
</feature>
<name>A0A7K1UVH1_9NOCA</name>
<evidence type="ECO:0000313" key="9">
    <source>
        <dbReference type="EMBL" id="MVU78364.1"/>
    </source>
</evidence>
<proteinExistence type="inferred from homology"/>
<dbReference type="GO" id="GO:0008483">
    <property type="term" value="F:transaminase activity"/>
    <property type="evidence" value="ECO:0007669"/>
    <property type="project" value="UniProtKB-KW"/>
</dbReference>
<dbReference type="PANTHER" id="PTHR11999">
    <property type="entry name" value="GROUP II PYRIDOXAL-5-PHOSPHATE DECARBOXYLASE"/>
    <property type="match status" value="1"/>
</dbReference>
<gene>
    <name evidence="9" type="ORF">GPX89_14060</name>
</gene>
<dbReference type="GO" id="GO:0019752">
    <property type="term" value="P:carboxylic acid metabolic process"/>
    <property type="evidence" value="ECO:0007669"/>
    <property type="project" value="InterPro"/>
</dbReference>
<dbReference type="Proteomes" id="UP000466794">
    <property type="component" value="Unassembled WGS sequence"/>
</dbReference>
<evidence type="ECO:0000256" key="2">
    <source>
        <dbReference type="ARBA" id="ARBA00009533"/>
    </source>
</evidence>
<protein>
    <submittedName>
        <fullName evidence="9">Aminotransferase class V-fold PLP-dependent enzyme</fullName>
    </submittedName>
</protein>
<dbReference type="InterPro" id="IPR015421">
    <property type="entry name" value="PyrdxlP-dep_Trfase_major"/>
</dbReference>
<keyword evidence="9" id="KW-0808">Transferase</keyword>
<accession>A0A7K1UVH1</accession>
<sequence>MVSGASVGFEGRGSQRSAAEGDSVLAVHPRAFRDELVSSAQWVAEYLANLDQGPVTRRLPSALRRRLGSGGLAEHGGDLFAILDFAEESLAPYPTGNGHPAFFAWINSPPSPAGVIAELLATAINATCGMGEHALMDLERGVIADLARLAGMADTTGGVLTSGGSMANLLCLAAARHWFLERRQALDGPEYDAAHGRLVVYCGAQAHMSVAKAAAVIGIPRSRVRVIATTSDRRMDVAAFAAAVRADLSAGLLPFCAVSNLGSTPTGAIDTPAPITAVCREHGMWHHADGAWGGLGVQVPGWAPAYDGIAEIDSLTVDPHKTLSVPVGCGAALVTDPQRLRAAFGFRASYLDSDENLPWMSEYTFELTRPGTRALALWATLHQLGRSGVAALLEHYDRMAGYLRERITAHPRLDLLACGPLPVVCFRVHGITSHVALAEAVQNRGRAYLATVDYDGDTVLRACICNHRTGTEHIDTLIDEILTTAKELDPDPESGRATAQFA</sequence>
<evidence type="ECO:0000256" key="3">
    <source>
        <dbReference type="ARBA" id="ARBA00022793"/>
    </source>
</evidence>
<keyword evidence="3" id="KW-0210">Decarboxylase</keyword>
<dbReference type="SUPFAM" id="SSF53383">
    <property type="entry name" value="PLP-dependent transferases"/>
    <property type="match status" value="1"/>
</dbReference>
<dbReference type="Gene3D" id="3.90.1150.10">
    <property type="entry name" value="Aspartate Aminotransferase, domain 1"/>
    <property type="match status" value="1"/>
</dbReference>
<dbReference type="Pfam" id="PF00282">
    <property type="entry name" value="Pyridoxal_deC"/>
    <property type="match status" value="1"/>
</dbReference>
<organism evidence="9 10">
    <name type="scientific">Nocardia terrae</name>
    <dbReference type="NCBI Taxonomy" id="2675851"/>
    <lineage>
        <taxon>Bacteria</taxon>
        <taxon>Bacillati</taxon>
        <taxon>Actinomycetota</taxon>
        <taxon>Actinomycetes</taxon>
        <taxon>Mycobacteriales</taxon>
        <taxon>Nocardiaceae</taxon>
        <taxon>Nocardia</taxon>
    </lineage>
</organism>
<evidence type="ECO:0000256" key="4">
    <source>
        <dbReference type="ARBA" id="ARBA00022898"/>
    </source>
</evidence>
<evidence type="ECO:0000256" key="1">
    <source>
        <dbReference type="ARBA" id="ARBA00001933"/>
    </source>
</evidence>
<dbReference type="PRINTS" id="PR00800">
    <property type="entry name" value="YHDCRBOXLASE"/>
</dbReference>
<dbReference type="GO" id="GO:0004058">
    <property type="term" value="F:aromatic-L-amino-acid decarboxylase activity"/>
    <property type="evidence" value="ECO:0007669"/>
    <property type="project" value="UniProtKB-ARBA"/>
</dbReference>
<keyword evidence="5 7" id="KW-0456">Lyase</keyword>
<evidence type="ECO:0000256" key="6">
    <source>
        <dbReference type="PIRSR" id="PIRSR602129-50"/>
    </source>
</evidence>
<dbReference type="GO" id="GO:0030170">
    <property type="term" value="F:pyridoxal phosphate binding"/>
    <property type="evidence" value="ECO:0007669"/>
    <property type="project" value="InterPro"/>
</dbReference>
<keyword evidence="10" id="KW-1185">Reference proteome</keyword>
<dbReference type="GO" id="GO:0006520">
    <property type="term" value="P:amino acid metabolic process"/>
    <property type="evidence" value="ECO:0007669"/>
    <property type="project" value="InterPro"/>
</dbReference>
<dbReference type="InterPro" id="IPR002129">
    <property type="entry name" value="PyrdxlP-dep_de-COase"/>
</dbReference>
<keyword evidence="4 6" id="KW-0663">Pyridoxal phosphate</keyword>
<dbReference type="EMBL" id="WRPP01000002">
    <property type="protein sequence ID" value="MVU78364.1"/>
    <property type="molecule type" value="Genomic_DNA"/>
</dbReference>
<evidence type="ECO:0000313" key="10">
    <source>
        <dbReference type="Proteomes" id="UP000466794"/>
    </source>
</evidence>
<keyword evidence="9" id="KW-0032">Aminotransferase</keyword>
<comment type="similarity">
    <text evidence="2 7">Belongs to the group II decarboxylase family.</text>
</comment>
<dbReference type="InterPro" id="IPR015422">
    <property type="entry name" value="PyrdxlP-dep_Trfase_small"/>
</dbReference>
<evidence type="ECO:0000256" key="8">
    <source>
        <dbReference type="SAM" id="MobiDB-lite"/>
    </source>
</evidence>